<keyword evidence="2" id="KW-1185">Reference proteome</keyword>
<protein>
    <submittedName>
        <fullName evidence="1">Uncharacterized protein</fullName>
    </submittedName>
</protein>
<evidence type="ECO:0000313" key="2">
    <source>
        <dbReference type="Proteomes" id="UP001056120"/>
    </source>
</evidence>
<gene>
    <name evidence="1" type="ORF">L1987_33542</name>
</gene>
<proteinExistence type="predicted"/>
<organism evidence="1 2">
    <name type="scientific">Smallanthus sonchifolius</name>
    <dbReference type="NCBI Taxonomy" id="185202"/>
    <lineage>
        <taxon>Eukaryota</taxon>
        <taxon>Viridiplantae</taxon>
        <taxon>Streptophyta</taxon>
        <taxon>Embryophyta</taxon>
        <taxon>Tracheophyta</taxon>
        <taxon>Spermatophyta</taxon>
        <taxon>Magnoliopsida</taxon>
        <taxon>eudicotyledons</taxon>
        <taxon>Gunneridae</taxon>
        <taxon>Pentapetalae</taxon>
        <taxon>asterids</taxon>
        <taxon>campanulids</taxon>
        <taxon>Asterales</taxon>
        <taxon>Asteraceae</taxon>
        <taxon>Asteroideae</taxon>
        <taxon>Heliantheae alliance</taxon>
        <taxon>Millerieae</taxon>
        <taxon>Smallanthus</taxon>
    </lineage>
</organism>
<reference evidence="1 2" key="2">
    <citation type="journal article" date="2022" name="Mol. Ecol. Resour.">
        <title>The genomes of chicory, endive, great burdock and yacon provide insights into Asteraceae paleo-polyploidization history and plant inulin production.</title>
        <authorList>
            <person name="Fan W."/>
            <person name="Wang S."/>
            <person name="Wang H."/>
            <person name="Wang A."/>
            <person name="Jiang F."/>
            <person name="Liu H."/>
            <person name="Zhao H."/>
            <person name="Xu D."/>
            <person name="Zhang Y."/>
        </authorList>
    </citation>
    <scope>NUCLEOTIDE SEQUENCE [LARGE SCALE GENOMIC DNA]</scope>
    <source>
        <strain evidence="2">cv. Yunnan</strain>
        <tissue evidence="1">Leaves</tissue>
    </source>
</reference>
<dbReference type="Proteomes" id="UP001056120">
    <property type="component" value="Linkage Group LG11"/>
</dbReference>
<dbReference type="EMBL" id="CM042028">
    <property type="protein sequence ID" value="KAI3798271.1"/>
    <property type="molecule type" value="Genomic_DNA"/>
</dbReference>
<evidence type="ECO:0000313" key="1">
    <source>
        <dbReference type="EMBL" id="KAI3798271.1"/>
    </source>
</evidence>
<accession>A0ACB9HSI5</accession>
<name>A0ACB9HSI5_9ASTR</name>
<sequence length="293" mass="32540">MAPKRRTPRDTTGENNTTISAEVEQLISQRVAAALEQYEANRNNVGGNGSGSGGGAGGSGTTGGSGDASNKKCTYKAFLSCNPRNFNGTEGAVGLMRWIEKMESMKTLGRQTAYQLSWDDLKAMMIEEYCPRNELQKIETEMWNLQMIGDDVAGYTDRFNELASLVPHMVTPEYKKVERYLWGLAPQIRSLVTSSNPMDARSAITLAFKLRDNAVRDGLFEKKETEEGRSGEKRKWFGKLSNQNKNQTYKRPETMKAYAANIEGQKGYLGTLPKCDKCGKGQPRSRKDESGML</sequence>
<reference evidence="2" key="1">
    <citation type="journal article" date="2022" name="Mol. Ecol. Resour.">
        <title>The genomes of chicory, endive, great burdock and yacon provide insights into Asteraceae palaeo-polyploidization history and plant inulin production.</title>
        <authorList>
            <person name="Fan W."/>
            <person name="Wang S."/>
            <person name="Wang H."/>
            <person name="Wang A."/>
            <person name="Jiang F."/>
            <person name="Liu H."/>
            <person name="Zhao H."/>
            <person name="Xu D."/>
            <person name="Zhang Y."/>
        </authorList>
    </citation>
    <scope>NUCLEOTIDE SEQUENCE [LARGE SCALE GENOMIC DNA]</scope>
    <source>
        <strain evidence="2">cv. Yunnan</strain>
    </source>
</reference>
<comment type="caution">
    <text evidence="1">The sequence shown here is derived from an EMBL/GenBank/DDBJ whole genome shotgun (WGS) entry which is preliminary data.</text>
</comment>